<keyword evidence="8" id="KW-0808">Transferase</keyword>
<keyword evidence="8" id="KW-0012">Acyltransferase</keyword>
<evidence type="ECO:0000256" key="8">
    <source>
        <dbReference type="RuleBase" id="RU079119"/>
    </source>
</evidence>
<dbReference type="Gene3D" id="1.25.40.20">
    <property type="entry name" value="Ankyrin repeat-containing domain"/>
    <property type="match status" value="2"/>
</dbReference>
<feature type="transmembrane region" description="Helical" evidence="8">
    <location>
        <begin position="392"/>
        <end position="414"/>
    </location>
</feature>
<comment type="catalytic activity">
    <reaction evidence="8">
        <text>L-cysteinyl-[protein] + hexadecanoyl-CoA = S-hexadecanoyl-L-cysteinyl-[protein] + CoA</text>
        <dbReference type="Rhea" id="RHEA:36683"/>
        <dbReference type="Rhea" id="RHEA-COMP:10131"/>
        <dbReference type="Rhea" id="RHEA-COMP:11032"/>
        <dbReference type="ChEBI" id="CHEBI:29950"/>
        <dbReference type="ChEBI" id="CHEBI:57287"/>
        <dbReference type="ChEBI" id="CHEBI:57379"/>
        <dbReference type="ChEBI" id="CHEBI:74151"/>
        <dbReference type="EC" id="2.3.1.225"/>
    </reaction>
</comment>
<gene>
    <name evidence="10" type="ORF">D915_007304</name>
</gene>
<dbReference type="InterPro" id="IPR036770">
    <property type="entry name" value="Ankyrin_rpt-contain_sf"/>
</dbReference>
<keyword evidence="6 8" id="KW-0472">Membrane</keyword>
<comment type="caution">
    <text evidence="10">The sequence shown here is derived from an EMBL/GenBank/DDBJ whole genome shotgun (WGS) entry which is preliminary data.</text>
</comment>
<feature type="domain" description="Palmitoyltransferase DHHC" evidence="9">
    <location>
        <begin position="461"/>
        <end position="584"/>
    </location>
</feature>
<dbReference type="PROSITE" id="PS50216">
    <property type="entry name" value="DHHC"/>
    <property type="match status" value="1"/>
</dbReference>
<evidence type="ECO:0000313" key="11">
    <source>
        <dbReference type="Proteomes" id="UP000230066"/>
    </source>
</evidence>
<organism evidence="10 11">
    <name type="scientific">Fasciola hepatica</name>
    <name type="common">Liver fluke</name>
    <dbReference type="NCBI Taxonomy" id="6192"/>
    <lineage>
        <taxon>Eukaryota</taxon>
        <taxon>Metazoa</taxon>
        <taxon>Spiralia</taxon>
        <taxon>Lophotrochozoa</taxon>
        <taxon>Platyhelminthes</taxon>
        <taxon>Trematoda</taxon>
        <taxon>Digenea</taxon>
        <taxon>Plagiorchiida</taxon>
        <taxon>Echinostomata</taxon>
        <taxon>Echinostomatoidea</taxon>
        <taxon>Fasciolidae</taxon>
        <taxon>Fasciola</taxon>
    </lineage>
</organism>
<keyword evidence="3" id="KW-0677">Repeat</keyword>
<dbReference type="PANTHER" id="PTHR24161">
    <property type="entry name" value="ANK_REP_REGION DOMAIN-CONTAINING PROTEIN-RELATED"/>
    <property type="match status" value="1"/>
</dbReference>
<evidence type="ECO:0000256" key="3">
    <source>
        <dbReference type="ARBA" id="ARBA00022737"/>
    </source>
</evidence>
<dbReference type="EMBL" id="JXXN02003055">
    <property type="protein sequence ID" value="THD22022.1"/>
    <property type="molecule type" value="Genomic_DNA"/>
</dbReference>
<feature type="transmembrane region" description="Helical" evidence="8">
    <location>
        <begin position="510"/>
        <end position="536"/>
    </location>
</feature>
<feature type="transmembrane region" description="Helical" evidence="8">
    <location>
        <begin position="556"/>
        <end position="575"/>
    </location>
</feature>
<proteinExistence type="inferred from homology"/>
<evidence type="ECO:0000256" key="2">
    <source>
        <dbReference type="ARBA" id="ARBA00022692"/>
    </source>
</evidence>
<dbReference type="GO" id="GO:0016020">
    <property type="term" value="C:membrane"/>
    <property type="evidence" value="ECO:0007669"/>
    <property type="project" value="UniProtKB-SubCell"/>
</dbReference>
<evidence type="ECO:0000256" key="5">
    <source>
        <dbReference type="ARBA" id="ARBA00023043"/>
    </source>
</evidence>
<feature type="repeat" description="ANK" evidence="7">
    <location>
        <begin position="152"/>
        <end position="175"/>
    </location>
</feature>
<comment type="subcellular location">
    <subcellularLocation>
        <location evidence="1">Membrane</location>
        <topology evidence="1">Multi-pass membrane protein</topology>
    </subcellularLocation>
</comment>
<dbReference type="Proteomes" id="UP000230066">
    <property type="component" value="Unassembled WGS sequence"/>
</dbReference>
<dbReference type="Pfam" id="PF01529">
    <property type="entry name" value="DHHC"/>
    <property type="match status" value="1"/>
</dbReference>
<evidence type="ECO:0000256" key="7">
    <source>
        <dbReference type="PROSITE-ProRule" id="PRU00023"/>
    </source>
</evidence>
<keyword evidence="5 7" id="KW-0040">ANK repeat</keyword>
<feature type="repeat" description="ANK" evidence="7">
    <location>
        <begin position="84"/>
        <end position="116"/>
    </location>
</feature>
<accession>A0A4E0RW49</accession>
<dbReference type="InterPro" id="IPR002110">
    <property type="entry name" value="Ankyrin_rpt"/>
</dbReference>
<comment type="similarity">
    <text evidence="8">Belongs to the DHHC palmitoyltransferase family.</text>
</comment>
<dbReference type="Pfam" id="PF12796">
    <property type="entry name" value="Ank_2"/>
    <property type="match status" value="2"/>
</dbReference>
<dbReference type="PROSITE" id="PS50088">
    <property type="entry name" value="ANK_REPEAT"/>
    <property type="match status" value="3"/>
</dbReference>
<keyword evidence="11" id="KW-1185">Reference proteome</keyword>
<dbReference type="PANTHER" id="PTHR24161:SF118">
    <property type="entry name" value="PALMITOYLTRANSFERASE"/>
    <property type="match status" value="1"/>
</dbReference>
<dbReference type="AlphaFoldDB" id="A0A4E0RW49"/>
<feature type="transmembrane region" description="Helical" evidence="8">
    <location>
        <begin position="361"/>
        <end position="380"/>
    </location>
</feature>
<comment type="domain">
    <text evidence="8">The DHHC domain is required for palmitoyltransferase activity.</text>
</comment>
<dbReference type="GO" id="GO:0019706">
    <property type="term" value="F:protein-cysteine S-palmitoyltransferase activity"/>
    <property type="evidence" value="ECO:0007669"/>
    <property type="project" value="UniProtKB-EC"/>
</dbReference>
<evidence type="ECO:0000256" key="4">
    <source>
        <dbReference type="ARBA" id="ARBA00022989"/>
    </source>
</evidence>
<keyword evidence="2 8" id="KW-0812">Transmembrane</keyword>
<evidence type="ECO:0000313" key="10">
    <source>
        <dbReference type="EMBL" id="THD22022.1"/>
    </source>
</evidence>
<name>A0A4E0RW49_FASHE</name>
<dbReference type="SUPFAM" id="SSF48403">
    <property type="entry name" value="Ankyrin repeat"/>
    <property type="match status" value="1"/>
</dbReference>
<dbReference type="EC" id="2.3.1.225" evidence="8"/>
<evidence type="ECO:0000256" key="6">
    <source>
        <dbReference type="ARBA" id="ARBA00023136"/>
    </source>
</evidence>
<protein>
    <recommendedName>
        <fullName evidence="8">Palmitoyltransferase</fullName>
        <ecNumber evidence="8">2.3.1.225</ecNumber>
    </recommendedName>
</protein>
<evidence type="ECO:0000259" key="9">
    <source>
        <dbReference type="Pfam" id="PF01529"/>
    </source>
</evidence>
<reference evidence="10" key="1">
    <citation type="submission" date="2019-03" db="EMBL/GenBank/DDBJ databases">
        <title>Improved annotation for the trematode Fasciola hepatica.</title>
        <authorList>
            <person name="Choi Y.-J."/>
            <person name="Martin J."/>
            <person name="Mitreva M."/>
        </authorList>
    </citation>
    <scope>NUCLEOTIDE SEQUENCE [LARGE SCALE GENOMIC DNA]</scope>
</reference>
<feature type="repeat" description="ANK" evidence="7">
    <location>
        <begin position="117"/>
        <end position="139"/>
    </location>
</feature>
<dbReference type="PROSITE" id="PS50297">
    <property type="entry name" value="ANK_REP_REGION"/>
    <property type="match status" value="3"/>
</dbReference>
<evidence type="ECO:0000256" key="1">
    <source>
        <dbReference type="ARBA" id="ARBA00004141"/>
    </source>
</evidence>
<dbReference type="InterPro" id="IPR001594">
    <property type="entry name" value="Palmitoyltrfase_DHHC"/>
</dbReference>
<keyword evidence="4 8" id="KW-1133">Transmembrane helix</keyword>
<dbReference type="SMART" id="SM00248">
    <property type="entry name" value="ANK"/>
    <property type="match status" value="5"/>
</dbReference>
<sequence length="628" mass="71341">MMDAVLQQPGFQTFDENACSPFDLLHRYTCDEFARYILRQKSERFMERDSLGYLLIHHACIKGDALVVVALLHSSCDPSALTDAGLAGVHLAAMRGHVVVLSLLAEAGASLEQTDSQGRTPLHYAAANDQVIAVSWLLQARKVNWTTVTDGTGRTPLHLASEAGHEQTVRFLLSNIPHSRKFHERDLMTCDNFGNTCLHSALAPLPNPICSGLPSSDAITNRTSKVLWILLTSSYPDKRTDSKNQHQSLCAVHIKNHEKETPLDLAVKHHVSFSLRCLLYLAHFLTEKFSSELSYFLFTLFYRLVWFAHLLLPISIIIPSYFLAAWTHSNWFYLTGALLTLGSSAKQRHRMNDATERPNPYFLGAFIAGFVVSAHCLWYDLSVSVPGWSINYSLVVLILFGPLFCFLLYILTFWPHPRGTLRGRTLVQLVSTDLSRVREHFVQLQSRPDLPSSFGLIPYSEVYCAHCDVHLKHFDQIPIKHCRLCNRCRADLDHHCLFIMNCVTRANLRLFLLLLLCIVGFMCSFCLLAVLIPIRVCLLSGDQVQLSCLYERFPRPMVLLPFHFFMGLWTAMLLSEHCYQLSRRSVSTEPRRTRRSFFGGLGLLFQAVRGLIRGDRRYRTHTSMLSNP</sequence>